<evidence type="ECO:0000256" key="2">
    <source>
        <dbReference type="SAM" id="Phobius"/>
    </source>
</evidence>
<proteinExistence type="predicted"/>
<feature type="region of interest" description="Disordered" evidence="1">
    <location>
        <begin position="49"/>
        <end position="72"/>
    </location>
</feature>
<keyword evidence="2" id="KW-1133">Transmembrane helix</keyword>
<dbReference type="Proteomes" id="UP000327143">
    <property type="component" value="Chromosome"/>
</dbReference>
<keyword evidence="2" id="KW-0472">Membrane</keyword>
<feature type="transmembrane region" description="Helical" evidence="2">
    <location>
        <begin position="6"/>
        <end position="24"/>
    </location>
</feature>
<feature type="compositionally biased region" description="Basic and acidic residues" evidence="1">
    <location>
        <begin position="58"/>
        <end position="72"/>
    </location>
</feature>
<organism evidence="3 4">
    <name type="scientific">Streptomyces viridosporus T7A</name>
    <dbReference type="NCBI Taxonomy" id="665577"/>
    <lineage>
        <taxon>Bacteria</taxon>
        <taxon>Bacillati</taxon>
        <taxon>Actinomycetota</taxon>
        <taxon>Actinomycetes</taxon>
        <taxon>Kitasatosporales</taxon>
        <taxon>Streptomycetaceae</taxon>
        <taxon>Streptomyces</taxon>
    </lineage>
</organism>
<dbReference type="EMBL" id="CP023700">
    <property type="protein sequence ID" value="QEU83378.1"/>
    <property type="molecule type" value="Genomic_DNA"/>
</dbReference>
<evidence type="ECO:0008006" key="5">
    <source>
        <dbReference type="Google" id="ProtNLM"/>
    </source>
</evidence>
<evidence type="ECO:0000313" key="3">
    <source>
        <dbReference type="EMBL" id="QEU83378.1"/>
    </source>
</evidence>
<evidence type="ECO:0000313" key="4">
    <source>
        <dbReference type="Proteomes" id="UP000327143"/>
    </source>
</evidence>
<reference evidence="3 4" key="1">
    <citation type="submission" date="2017-09" db="EMBL/GenBank/DDBJ databases">
        <authorList>
            <person name="Lee N."/>
            <person name="Cho B.-K."/>
        </authorList>
    </citation>
    <scope>NUCLEOTIDE SEQUENCE [LARGE SCALE GENOMIC DNA]</scope>
    <source>
        <strain evidence="3 4">ATCC 39115</strain>
    </source>
</reference>
<accession>A0ABX6A882</accession>
<protein>
    <recommendedName>
        <fullName evidence="5">Secreted protein</fullName>
    </recommendedName>
</protein>
<gene>
    <name evidence="3" type="ORF">CP969_00155</name>
</gene>
<keyword evidence="4" id="KW-1185">Reference proteome</keyword>
<keyword evidence="2" id="KW-0812">Transmembrane</keyword>
<sequence>MRTMEMIITVAVILAMIAVGVIVIRRLSTQHDARIAAFHYSDALPGVGRRMRKRRRRADGTADEANRDGNHG</sequence>
<name>A0ABX6A882_STRVD</name>
<evidence type="ECO:0000256" key="1">
    <source>
        <dbReference type="SAM" id="MobiDB-lite"/>
    </source>
</evidence>